<dbReference type="KEGG" id="pbl:PAAG_05371"/>
<protein>
    <submittedName>
        <fullName evidence="2">Uncharacterized protein</fullName>
    </submittedName>
</protein>
<dbReference type="EMBL" id="KN294005">
    <property type="protein sequence ID" value="EEH34322.2"/>
    <property type="molecule type" value="Genomic_DNA"/>
</dbReference>
<evidence type="ECO:0000313" key="2">
    <source>
        <dbReference type="EMBL" id="EEH34322.2"/>
    </source>
</evidence>
<dbReference type="RefSeq" id="XP_015699780.1">
    <property type="nucleotide sequence ID" value="XM_015845554.1"/>
</dbReference>
<evidence type="ECO:0000313" key="3">
    <source>
        <dbReference type="Proteomes" id="UP000002059"/>
    </source>
</evidence>
<reference evidence="2 3" key="1">
    <citation type="journal article" date="2011" name="PLoS Genet.">
        <title>Comparative genomic analysis of human fungal pathogens causing paracoccidioidomycosis.</title>
        <authorList>
            <person name="Desjardins C.A."/>
            <person name="Champion M.D."/>
            <person name="Holder J.W."/>
            <person name="Muszewska A."/>
            <person name="Goldberg J."/>
            <person name="Bailao A.M."/>
            <person name="Brigido M.M."/>
            <person name="Ferreira M.E."/>
            <person name="Garcia A.M."/>
            <person name="Grynberg M."/>
            <person name="Gujja S."/>
            <person name="Heiman D.I."/>
            <person name="Henn M.R."/>
            <person name="Kodira C.D."/>
            <person name="Leon-Narvaez H."/>
            <person name="Longo L.V."/>
            <person name="Ma L.J."/>
            <person name="Malavazi I."/>
            <person name="Matsuo A.L."/>
            <person name="Morais F.V."/>
            <person name="Pereira M."/>
            <person name="Rodriguez-Brito S."/>
            <person name="Sakthikumar S."/>
            <person name="Salem-Izacc S.M."/>
            <person name="Sykes S.M."/>
            <person name="Teixeira M.M."/>
            <person name="Vallejo M.C."/>
            <person name="Walter M.E."/>
            <person name="Yandava C."/>
            <person name="Young S."/>
            <person name="Zeng Q."/>
            <person name="Zucker J."/>
            <person name="Felipe M.S."/>
            <person name="Goldman G.H."/>
            <person name="Haas B.J."/>
            <person name="McEwen J.G."/>
            <person name="Nino-Vega G."/>
            <person name="Puccia R."/>
            <person name="San-Blas G."/>
            <person name="Soares C.M."/>
            <person name="Birren B.W."/>
            <person name="Cuomo C.A."/>
        </authorList>
    </citation>
    <scope>NUCLEOTIDE SEQUENCE [LARGE SCALE GENOMIC DNA]</scope>
    <source>
        <strain evidence="3">ATCC MYA-826 / Pb01</strain>
    </source>
</reference>
<keyword evidence="3" id="KW-1185">Reference proteome</keyword>
<feature type="compositionally biased region" description="Basic and acidic residues" evidence="1">
    <location>
        <begin position="168"/>
        <end position="185"/>
    </location>
</feature>
<name>C1H3M8_PARBA</name>
<dbReference type="AlphaFoldDB" id="C1H3M8"/>
<dbReference type="HOGENOM" id="CLU_934147_0_0_1"/>
<dbReference type="GeneID" id="9095995"/>
<evidence type="ECO:0000256" key="1">
    <source>
        <dbReference type="SAM" id="MobiDB-lite"/>
    </source>
</evidence>
<accession>C1H3M8</accession>
<dbReference type="Proteomes" id="UP000002059">
    <property type="component" value="Partially assembled WGS sequence"/>
</dbReference>
<sequence>MLISKEFVCGQEDAGSALNCPRDMQTRKRRREGAILDRKKPCFAGGRSNTRGFLTRSENNCHNCQSPTHGGVFSRSLKVDRPVLATSAKLQLTRNSQRQKAFQDQIYHCQPREAENCGVFQTTSFYVANNLSNPWGKVSGDVLPSEKPIGFGPCGNWDGPNAGTGWDGSRKAKSNESPERMKIDVGRSGSSVRSISTSKFITGEISRWIPQKRSQETPGKTVFPQLVTNTMKSQDLVGCSAFKKVDTGSQILAPKNVTPSSLWRSSMPTQPFGFDCGKAGTYHHNFDHCRAKRKRKKG</sequence>
<feature type="region of interest" description="Disordered" evidence="1">
    <location>
        <begin position="151"/>
        <end position="188"/>
    </location>
</feature>
<proteinExistence type="predicted"/>
<organism evidence="2 3">
    <name type="scientific">Paracoccidioides lutzii (strain ATCC MYA-826 / Pb01)</name>
    <name type="common">Paracoccidioides brasiliensis</name>
    <dbReference type="NCBI Taxonomy" id="502779"/>
    <lineage>
        <taxon>Eukaryota</taxon>
        <taxon>Fungi</taxon>
        <taxon>Dikarya</taxon>
        <taxon>Ascomycota</taxon>
        <taxon>Pezizomycotina</taxon>
        <taxon>Eurotiomycetes</taxon>
        <taxon>Eurotiomycetidae</taxon>
        <taxon>Onygenales</taxon>
        <taxon>Ajellomycetaceae</taxon>
        <taxon>Paracoccidioides</taxon>
    </lineage>
</organism>
<gene>
    <name evidence="2" type="ORF">PAAG_05371</name>
</gene>
<dbReference type="VEuPathDB" id="FungiDB:PAAG_05371"/>